<dbReference type="EMBL" id="CP042304">
    <property type="protein sequence ID" value="QDZ12616.1"/>
    <property type="molecule type" value="Genomic_DNA"/>
</dbReference>
<gene>
    <name evidence="2" type="ORF">FPZ08_18795</name>
</gene>
<dbReference type="KEGG" id="dea:FPZ08_18795"/>
<dbReference type="AlphaFoldDB" id="A0A5B8LX89"/>
<evidence type="ECO:0000313" key="3">
    <source>
        <dbReference type="Proteomes" id="UP000315364"/>
    </source>
</evidence>
<reference evidence="2 3" key="1">
    <citation type="submission" date="2019-07" db="EMBL/GenBank/DDBJ databases">
        <title>Full genome sequence of Devosia sp. Gsoil 520.</title>
        <authorList>
            <person name="Im W.-T."/>
        </authorList>
    </citation>
    <scope>NUCLEOTIDE SEQUENCE [LARGE SCALE GENOMIC DNA]</scope>
    <source>
        <strain evidence="2 3">Gsoil 520</strain>
    </source>
</reference>
<dbReference type="Gene3D" id="3.20.20.190">
    <property type="entry name" value="Phosphatidylinositol (PI) phosphodiesterase"/>
    <property type="match status" value="1"/>
</dbReference>
<organism evidence="2 3">
    <name type="scientific">Devosia ginsengisoli</name>
    <dbReference type="NCBI Taxonomy" id="400770"/>
    <lineage>
        <taxon>Bacteria</taxon>
        <taxon>Pseudomonadati</taxon>
        <taxon>Pseudomonadota</taxon>
        <taxon>Alphaproteobacteria</taxon>
        <taxon>Hyphomicrobiales</taxon>
        <taxon>Devosiaceae</taxon>
        <taxon>Devosia</taxon>
    </lineage>
</organism>
<dbReference type="InterPro" id="IPR017946">
    <property type="entry name" value="PLC-like_Pdiesterase_TIM-brl"/>
</dbReference>
<accession>A0A5B8LX89</accession>
<keyword evidence="3" id="KW-1185">Reference proteome</keyword>
<dbReference type="Pfam" id="PF03009">
    <property type="entry name" value="GDPD"/>
    <property type="match status" value="1"/>
</dbReference>
<proteinExistence type="predicted"/>
<dbReference type="PANTHER" id="PTHR46211:SF1">
    <property type="entry name" value="GLYCEROPHOSPHODIESTER PHOSPHODIESTERASE, CYTOPLASMIC"/>
    <property type="match status" value="1"/>
</dbReference>
<dbReference type="CDD" id="cd08556">
    <property type="entry name" value="GDPD"/>
    <property type="match status" value="1"/>
</dbReference>
<dbReference type="SUPFAM" id="SSF51695">
    <property type="entry name" value="PLC-like phosphodiesterases"/>
    <property type="match status" value="1"/>
</dbReference>
<evidence type="ECO:0000259" key="1">
    <source>
        <dbReference type="PROSITE" id="PS51704"/>
    </source>
</evidence>
<sequence>MTFAVAHRGLPLRLPENTLPSILLAEKHGAVAVEFDVRATSDGHAVLLHDKTLARIWGDPRPVAEAPFHEVRALGTEQGGQKIVIPTLEEVVDATSLTLIVDCKPAGIVADIAELLASRGQAQRARFIGEPEILSHIRLAMPQADIILSWSRPEAPPADMLDAIRPSTLNIKWEEGNEAQVARIARLGYPIWTYTVDDVAEALRARSLGIEAVISNNFEAVSAALRDAEAGSK</sequence>
<dbReference type="OrthoDB" id="9787897at2"/>
<feature type="domain" description="GP-PDE" evidence="1">
    <location>
        <begin position="2"/>
        <end position="225"/>
    </location>
</feature>
<evidence type="ECO:0000313" key="2">
    <source>
        <dbReference type="EMBL" id="QDZ12616.1"/>
    </source>
</evidence>
<protein>
    <submittedName>
        <fullName evidence="2">Glycerophosphodiester phosphodiesterase</fullName>
    </submittedName>
</protein>
<name>A0A5B8LX89_9HYPH</name>
<dbReference type="Proteomes" id="UP000315364">
    <property type="component" value="Chromosome"/>
</dbReference>
<dbReference type="InterPro" id="IPR030395">
    <property type="entry name" value="GP_PDE_dom"/>
</dbReference>
<dbReference type="RefSeq" id="WP_146291799.1">
    <property type="nucleotide sequence ID" value="NZ_CP042304.1"/>
</dbReference>
<dbReference type="GO" id="GO:0008081">
    <property type="term" value="F:phosphoric diester hydrolase activity"/>
    <property type="evidence" value="ECO:0007669"/>
    <property type="project" value="InterPro"/>
</dbReference>
<dbReference type="GO" id="GO:0006629">
    <property type="term" value="P:lipid metabolic process"/>
    <property type="evidence" value="ECO:0007669"/>
    <property type="project" value="InterPro"/>
</dbReference>
<dbReference type="PANTHER" id="PTHR46211">
    <property type="entry name" value="GLYCEROPHOSPHORYL DIESTER PHOSPHODIESTERASE"/>
    <property type="match status" value="1"/>
</dbReference>
<dbReference type="PROSITE" id="PS51704">
    <property type="entry name" value="GP_PDE"/>
    <property type="match status" value="1"/>
</dbReference>